<reference evidence="1 2" key="1">
    <citation type="journal article" date="2023" name="Insect Mol. Biol.">
        <title>Genome sequencing provides insights into the evolution of gene families encoding plant cell wall-degrading enzymes in longhorned beetles.</title>
        <authorList>
            <person name="Shin N.R."/>
            <person name="Okamura Y."/>
            <person name="Kirsch R."/>
            <person name="Pauchet Y."/>
        </authorList>
    </citation>
    <scope>NUCLEOTIDE SEQUENCE [LARGE SCALE GENOMIC DNA]</scope>
    <source>
        <strain evidence="1">EAD_L_NR</strain>
    </source>
</reference>
<evidence type="ECO:0000313" key="2">
    <source>
        <dbReference type="Proteomes" id="UP001159042"/>
    </source>
</evidence>
<accession>A0AAV8VHV1</accession>
<comment type="caution">
    <text evidence="1">The sequence shown here is derived from an EMBL/GenBank/DDBJ whole genome shotgun (WGS) entry which is preliminary data.</text>
</comment>
<evidence type="ECO:0000313" key="1">
    <source>
        <dbReference type="EMBL" id="KAJ8913793.1"/>
    </source>
</evidence>
<organism evidence="1 2">
    <name type="scientific">Exocentrus adspersus</name>
    <dbReference type="NCBI Taxonomy" id="1586481"/>
    <lineage>
        <taxon>Eukaryota</taxon>
        <taxon>Metazoa</taxon>
        <taxon>Ecdysozoa</taxon>
        <taxon>Arthropoda</taxon>
        <taxon>Hexapoda</taxon>
        <taxon>Insecta</taxon>
        <taxon>Pterygota</taxon>
        <taxon>Neoptera</taxon>
        <taxon>Endopterygota</taxon>
        <taxon>Coleoptera</taxon>
        <taxon>Polyphaga</taxon>
        <taxon>Cucujiformia</taxon>
        <taxon>Chrysomeloidea</taxon>
        <taxon>Cerambycidae</taxon>
        <taxon>Lamiinae</taxon>
        <taxon>Acanthocinini</taxon>
        <taxon>Exocentrus</taxon>
    </lineage>
</organism>
<dbReference type="PANTHER" id="PTHR31511">
    <property type="entry name" value="PROTEIN CBG23764"/>
    <property type="match status" value="1"/>
</dbReference>
<dbReference type="PANTHER" id="PTHR31511:SF12">
    <property type="entry name" value="RHO TERMINATION FACTOR N-TERMINAL DOMAIN-CONTAINING PROTEIN"/>
    <property type="match status" value="1"/>
</dbReference>
<dbReference type="AlphaFoldDB" id="A0AAV8VHV1"/>
<gene>
    <name evidence="1" type="ORF">NQ315_002699</name>
</gene>
<sequence>MDLTKINERSLLAYKPSISVKELEVGKEYIIHKIKKITTTHGDVLVTELNDFQVFLPKRLTTDLEDHLEKFDTGEYFLISCGEKNINKVIVYILSIKNGEYSVLPAFISKQKMEKHVNLLMIQNKYFSCDAHGKDKNKFEIRYHFTWIKNLSRLVSNQISRHKRCDRCLNYFGGQAKLEMHETDCTKINNGKISFPEEKYLFFKNVKFKDSIPFVIYSDVEAILKPVDDNQ</sequence>
<dbReference type="Proteomes" id="UP001159042">
    <property type="component" value="Unassembled WGS sequence"/>
</dbReference>
<dbReference type="EMBL" id="JANEYG010000087">
    <property type="protein sequence ID" value="KAJ8913793.1"/>
    <property type="molecule type" value="Genomic_DNA"/>
</dbReference>
<protein>
    <submittedName>
        <fullName evidence="1">Uncharacterized protein</fullName>
    </submittedName>
</protein>
<proteinExistence type="predicted"/>
<keyword evidence="2" id="KW-1185">Reference proteome</keyword>
<name>A0AAV8VHV1_9CUCU</name>